<dbReference type="Gene3D" id="3.20.20.150">
    <property type="entry name" value="Divalent-metal-dependent TIM barrel enzymes"/>
    <property type="match status" value="1"/>
</dbReference>
<gene>
    <name evidence="2" type="ORF">SAMN04488103_109147</name>
</gene>
<dbReference type="AlphaFoldDB" id="A0A1H8KND5"/>
<dbReference type="Proteomes" id="UP000198761">
    <property type="component" value="Unassembled WGS sequence"/>
</dbReference>
<evidence type="ECO:0000259" key="1">
    <source>
        <dbReference type="Pfam" id="PF01261"/>
    </source>
</evidence>
<dbReference type="PIRSF" id="PIRSF036778">
    <property type="entry name" value="UCP036778"/>
    <property type="match status" value="1"/>
</dbReference>
<protein>
    <submittedName>
        <fullName evidence="2">2-keto-myo-inositol isomerase</fullName>
    </submittedName>
</protein>
<accession>A0A1H8KND5</accession>
<evidence type="ECO:0000313" key="3">
    <source>
        <dbReference type="Proteomes" id="UP000198761"/>
    </source>
</evidence>
<dbReference type="InterPro" id="IPR036237">
    <property type="entry name" value="Xyl_isomerase-like_sf"/>
</dbReference>
<keyword evidence="2" id="KW-0413">Isomerase</keyword>
<dbReference type="InterPro" id="IPR013022">
    <property type="entry name" value="Xyl_isomerase-like_TIM-brl"/>
</dbReference>
<dbReference type="SUPFAM" id="SSF51658">
    <property type="entry name" value="Xylose isomerase-like"/>
    <property type="match status" value="1"/>
</dbReference>
<dbReference type="PANTHER" id="PTHR12110:SF48">
    <property type="entry name" value="BLL3656 PROTEIN"/>
    <property type="match status" value="1"/>
</dbReference>
<dbReference type="InterPro" id="IPR050312">
    <property type="entry name" value="IolE/XylAMocC-like"/>
</dbReference>
<feature type="domain" description="Xylose isomerase-like TIM barrel" evidence="1">
    <location>
        <begin position="20"/>
        <end position="253"/>
    </location>
</feature>
<sequence>MLPFALNHMTTPRLDWQAFVDLAARLGCVGVEFRNDLPGALFQGADPAEVGAAVRARGLRFLALAEVKMFNDWSDAKRAEAEALMQIAVVAGAEAVSLIPRNDGVATDRAESRAVTETALREILPMLRHYGLKAMVEPLGFEVCSLRYKDILAEAIAAVGGEGTYWMVHDTFHHHLAGGGPLFPELTGIVHVSGVVDPAVAVVDMRDPHRVLVDAQDRLGNVAQIAALRGAGYTGPISFEPFAPQVHALQDAFAPLQASMGFIDAGVAQLRAA</sequence>
<dbReference type="EMBL" id="FOCE01000009">
    <property type="protein sequence ID" value="SEN94337.1"/>
    <property type="molecule type" value="Genomic_DNA"/>
</dbReference>
<name>A0A1H8KND5_9RHOB</name>
<dbReference type="GO" id="GO:0016853">
    <property type="term" value="F:isomerase activity"/>
    <property type="evidence" value="ECO:0007669"/>
    <property type="project" value="UniProtKB-KW"/>
</dbReference>
<dbReference type="OrthoDB" id="2274384at2"/>
<dbReference type="Pfam" id="PF01261">
    <property type="entry name" value="AP_endonuc_2"/>
    <property type="match status" value="1"/>
</dbReference>
<dbReference type="STRING" id="933059.SAMN04488103_109147"/>
<dbReference type="RefSeq" id="WP_091302798.1">
    <property type="nucleotide sequence ID" value="NZ_FOCE01000009.1"/>
</dbReference>
<keyword evidence="3" id="KW-1185">Reference proteome</keyword>
<proteinExistence type="predicted"/>
<reference evidence="2 3" key="1">
    <citation type="submission" date="2016-10" db="EMBL/GenBank/DDBJ databases">
        <authorList>
            <person name="de Groot N.N."/>
        </authorList>
    </citation>
    <scope>NUCLEOTIDE SEQUENCE [LARGE SCALE GENOMIC DNA]</scope>
    <source>
        <strain evidence="2 3">DSM 3857</strain>
    </source>
</reference>
<evidence type="ECO:0000313" key="2">
    <source>
        <dbReference type="EMBL" id="SEN94337.1"/>
    </source>
</evidence>
<dbReference type="InterPro" id="IPR014621">
    <property type="entry name" value="UCP036778_sugar_epimerase"/>
</dbReference>
<dbReference type="PANTHER" id="PTHR12110">
    <property type="entry name" value="HYDROXYPYRUVATE ISOMERASE"/>
    <property type="match status" value="1"/>
</dbReference>
<organism evidence="2 3">
    <name type="scientific">Gemmobacter aquatilis</name>
    <dbReference type="NCBI Taxonomy" id="933059"/>
    <lineage>
        <taxon>Bacteria</taxon>
        <taxon>Pseudomonadati</taxon>
        <taxon>Pseudomonadota</taxon>
        <taxon>Alphaproteobacteria</taxon>
        <taxon>Rhodobacterales</taxon>
        <taxon>Paracoccaceae</taxon>
        <taxon>Gemmobacter</taxon>
    </lineage>
</organism>